<dbReference type="InterPro" id="IPR039448">
    <property type="entry name" value="Beta_helix"/>
</dbReference>
<evidence type="ECO:0000313" key="3">
    <source>
        <dbReference type="EMBL" id="QQU53892.1"/>
    </source>
</evidence>
<dbReference type="Pfam" id="PF13229">
    <property type="entry name" value="Beta_helix"/>
    <property type="match status" value="1"/>
</dbReference>
<proteinExistence type="predicted"/>
<accession>A0ABX7CZ69</accession>
<dbReference type="EMBL" id="CP068148">
    <property type="protein sequence ID" value="QQU53892.1"/>
    <property type="molecule type" value="Genomic_DNA"/>
</dbReference>
<sequence>MERRKLVKNIFIAAAGVAAVRVSSAADISTSTIPEIKRFDKKSPGSLQHNRAKTVKLNPEMFIKKNIGDEHAQANSITSGEEIKDSYQEFNLMFQRAKDLSSENIVEIVLGGYYRVTSGDFELPSNCHVFGGGTIFLDSDSNDLNIFKIENQQDFSLSNITLSSSKTTGLWGRSCSGVVVRGCSNFELISLNISYRTDAISISDSSHFRVENCLVHKLGEEGIAIRASFSWLIFNNDIYEHNGDGILLKTSGSPSYDGKIICNRIFSATDIFGLKGTLGGGITLNDEKTGSSTTFSNLLVSGNSISNTSYGIAFTNIQNLKVFGNDIDTVNRFGIIVDNAVYNNPQKYPIKKTIVSGNTVKNTGQAGIAFYTANGISVENTIISENIVERSGLQKNADYPAISATNATISSNRISDSSTLLSATDCIVNANYFGSSLKKNGGDKYADFKFSGDISFVGNVINNDGKGHIRLNKISNLIFTANKINLSSPFSVFHLGSDPTGRILIKNNHIESPAKDIFTGMMSASHLIDTDYSTFGNKIYFFGLPKEGYFKAGDRAIEVSPVAGMPSEWVCVEGGSPGIWNIEKFANISGRSDALMIVLASGESMTFKFPVSGVKVGWVVTSVTSSKLLEKTSFTAFIPMNDLIMITVSNYGDEKLNVKDTILSVLVNRGS</sequence>
<organism evidence="3 4">
    <name type="scientific">Serratia liquefaciens</name>
    <dbReference type="NCBI Taxonomy" id="614"/>
    <lineage>
        <taxon>Bacteria</taxon>
        <taxon>Pseudomonadati</taxon>
        <taxon>Pseudomonadota</taxon>
        <taxon>Gammaproteobacteria</taxon>
        <taxon>Enterobacterales</taxon>
        <taxon>Yersiniaceae</taxon>
        <taxon>Serratia</taxon>
    </lineage>
</organism>
<dbReference type="InterPro" id="IPR006626">
    <property type="entry name" value="PbH1"/>
</dbReference>
<feature type="chain" id="PRO_5046405143" evidence="1">
    <location>
        <begin position="26"/>
        <end position="671"/>
    </location>
</feature>
<reference evidence="3 4" key="1">
    <citation type="submission" date="2021-01" db="EMBL/GenBank/DDBJ databases">
        <title>FDA dAtabase for Regulatory Grade micrObial Sequences (FDA-ARGOS): Supporting development and validation of Infectious Disease Dx tests.</title>
        <authorList>
            <person name="Blissenbach B."/>
            <person name="Krut O."/>
            <person name="Tallon L."/>
            <person name="Sadzewicz L."/>
            <person name="Zhao X."/>
            <person name="Boylan J."/>
            <person name="Ott S."/>
            <person name="Bowen H."/>
            <person name="Vavikolanu K."/>
            <person name="Mehta A."/>
            <person name="Aluvathingal J."/>
            <person name="Nadendla S."/>
            <person name="Yan Y."/>
            <person name="Sichtig H."/>
        </authorList>
    </citation>
    <scope>NUCLEOTIDE SEQUENCE [LARGE SCALE GENOMIC DNA]</scope>
    <source>
        <strain evidence="3 4">FDAARGOS_1081</strain>
    </source>
</reference>
<dbReference type="SMART" id="SM00710">
    <property type="entry name" value="PbH1"/>
    <property type="match status" value="8"/>
</dbReference>
<protein>
    <submittedName>
        <fullName evidence="3">Right-handed parallel beta-helix repeat-containing protein</fullName>
    </submittedName>
</protein>
<dbReference type="InterPro" id="IPR011050">
    <property type="entry name" value="Pectin_lyase_fold/virulence"/>
</dbReference>
<evidence type="ECO:0000256" key="1">
    <source>
        <dbReference type="SAM" id="SignalP"/>
    </source>
</evidence>
<dbReference type="Proteomes" id="UP000595237">
    <property type="component" value="Chromosome"/>
</dbReference>
<dbReference type="Gene3D" id="2.160.20.10">
    <property type="entry name" value="Single-stranded right-handed beta-helix, Pectin lyase-like"/>
    <property type="match status" value="1"/>
</dbReference>
<keyword evidence="4" id="KW-1185">Reference proteome</keyword>
<feature type="signal peptide" evidence="1">
    <location>
        <begin position="1"/>
        <end position="25"/>
    </location>
</feature>
<dbReference type="InterPro" id="IPR012334">
    <property type="entry name" value="Pectin_lyas_fold"/>
</dbReference>
<dbReference type="RefSeq" id="WP_201895558.1">
    <property type="nucleotide sequence ID" value="NZ_CP068148.1"/>
</dbReference>
<gene>
    <name evidence="3" type="ORF">I6I38_16330</name>
</gene>
<keyword evidence="1" id="KW-0732">Signal</keyword>
<feature type="domain" description="Right handed beta helix" evidence="2">
    <location>
        <begin position="149"/>
        <end position="296"/>
    </location>
</feature>
<dbReference type="SUPFAM" id="SSF51126">
    <property type="entry name" value="Pectin lyase-like"/>
    <property type="match status" value="2"/>
</dbReference>
<name>A0ABX7CZ69_SERLI</name>
<evidence type="ECO:0000313" key="4">
    <source>
        <dbReference type="Proteomes" id="UP000595237"/>
    </source>
</evidence>
<evidence type="ECO:0000259" key="2">
    <source>
        <dbReference type="Pfam" id="PF13229"/>
    </source>
</evidence>